<keyword evidence="6" id="KW-1185">Reference proteome</keyword>
<reference evidence="5 6" key="1">
    <citation type="submission" date="2019-04" db="EMBL/GenBank/DDBJ databases">
        <title>Streptomyces sp. nov. Bv016 isolated from bark of Buahinia variegata.</title>
        <authorList>
            <person name="Kanchanasin P."/>
            <person name="Tanasupawat S."/>
            <person name="Yuki M."/>
            <person name="Kudo T."/>
        </authorList>
    </citation>
    <scope>NUCLEOTIDE SEQUENCE [LARGE SCALE GENOMIC DNA]</scope>
    <source>
        <strain evidence="5 6">JCM 4765</strain>
    </source>
</reference>
<feature type="region of interest" description="Disordered" evidence="2">
    <location>
        <begin position="1"/>
        <end position="38"/>
    </location>
</feature>
<feature type="domain" description="PPM-type phosphatase" evidence="4">
    <location>
        <begin position="367"/>
        <end position="588"/>
    </location>
</feature>
<dbReference type="InterPro" id="IPR052016">
    <property type="entry name" value="Bact_Sigma-Reg"/>
</dbReference>
<evidence type="ECO:0000313" key="5">
    <source>
        <dbReference type="EMBL" id="TGN78666.1"/>
    </source>
</evidence>
<evidence type="ECO:0000256" key="2">
    <source>
        <dbReference type="SAM" id="MobiDB-lite"/>
    </source>
</evidence>
<dbReference type="InterPro" id="IPR029016">
    <property type="entry name" value="GAF-like_dom_sf"/>
</dbReference>
<dbReference type="InterPro" id="IPR013656">
    <property type="entry name" value="PAS_4"/>
</dbReference>
<evidence type="ECO:0000259" key="3">
    <source>
        <dbReference type="SMART" id="SM00065"/>
    </source>
</evidence>
<dbReference type="PANTHER" id="PTHR43156">
    <property type="entry name" value="STAGE II SPORULATION PROTEIN E-RELATED"/>
    <property type="match status" value="1"/>
</dbReference>
<dbReference type="Gene3D" id="3.30.450.20">
    <property type="entry name" value="PAS domain"/>
    <property type="match status" value="1"/>
</dbReference>
<dbReference type="Pfam" id="PF13185">
    <property type="entry name" value="GAF_2"/>
    <property type="match status" value="1"/>
</dbReference>
<dbReference type="SUPFAM" id="SSF55781">
    <property type="entry name" value="GAF domain-like"/>
    <property type="match status" value="1"/>
</dbReference>
<dbReference type="Pfam" id="PF07228">
    <property type="entry name" value="SpoIIE"/>
    <property type="match status" value="1"/>
</dbReference>
<dbReference type="Pfam" id="PF08448">
    <property type="entry name" value="PAS_4"/>
    <property type="match status" value="1"/>
</dbReference>
<dbReference type="Pfam" id="PF13581">
    <property type="entry name" value="HATPase_c_2"/>
    <property type="match status" value="1"/>
</dbReference>
<dbReference type="FunFam" id="3.30.565.10:FF:000028">
    <property type="entry name" value="PAS sensor protein"/>
    <property type="match status" value="1"/>
</dbReference>
<dbReference type="PANTHER" id="PTHR43156:SF2">
    <property type="entry name" value="STAGE II SPORULATION PROTEIN E"/>
    <property type="match status" value="1"/>
</dbReference>
<dbReference type="EMBL" id="SRRU01000009">
    <property type="protein sequence ID" value="TGN78666.1"/>
    <property type="molecule type" value="Genomic_DNA"/>
</dbReference>
<proteinExistence type="predicted"/>
<gene>
    <name evidence="5" type="ORF">E5082_24135</name>
</gene>
<dbReference type="SMART" id="SM00331">
    <property type="entry name" value="PP2C_SIG"/>
    <property type="match status" value="1"/>
</dbReference>
<dbReference type="Gene3D" id="3.30.450.40">
    <property type="match status" value="1"/>
</dbReference>
<dbReference type="AlphaFoldDB" id="A0A4Z1D9V5"/>
<dbReference type="SMART" id="SM00065">
    <property type="entry name" value="GAF"/>
    <property type="match status" value="1"/>
</dbReference>
<organism evidence="5 6">
    <name type="scientific">Streptomyces griseoluteus</name>
    <dbReference type="NCBI Taxonomy" id="29306"/>
    <lineage>
        <taxon>Bacteria</taxon>
        <taxon>Bacillati</taxon>
        <taxon>Actinomycetota</taxon>
        <taxon>Actinomycetes</taxon>
        <taxon>Kitasatosporales</taxon>
        <taxon>Streptomycetaceae</taxon>
        <taxon>Streptomyces</taxon>
    </lineage>
</organism>
<dbReference type="Gene3D" id="3.30.565.10">
    <property type="entry name" value="Histidine kinase-like ATPase, C-terminal domain"/>
    <property type="match status" value="1"/>
</dbReference>
<dbReference type="InterPro" id="IPR036457">
    <property type="entry name" value="PPM-type-like_dom_sf"/>
</dbReference>
<dbReference type="InterPro" id="IPR001932">
    <property type="entry name" value="PPM-type_phosphatase-like_dom"/>
</dbReference>
<dbReference type="SUPFAM" id="SSF55785">
    <property type="entry name" value="PYP-like sensor domain (PAS domain)"/>
    <property type="match status" value="1"/>
</dbReference>
<feature type="domain" description="GAF" evidence="3">
    <location>
        <begin position="186"/>
        <end position="349"/>
    </location>
</feature>
<dbReference type="GO" id="GO:0016791">
    <property type="term" value="F:phosphatase activity"/>
    <property type="evidence" value="ECO:0007669"/>
    <property type="project" value="TreeGrafter"/>
</dbReference>
<dbReference type="InterPro" id="IPR036890">
    <property type="entry name" value="HATPase_C_sf"/>
</dbReference>
<name>A0A4Z1D9V5_STRGP</name>
<feature type="compositionally biased region" description="Polar residues" evidence="2">
    <location>
        <begin position="13"/>
        <end position="29"/>
    </location>
</feature>
<dbReference type="Gene3D" id="3.60.40.10">
    <property type="entry name" value="PPM-type phosphatase domain"/>
    <property type="match status" value="1"/>
</dbReference>
<evidence type="ECO:0000259" key="4">
    <source>
        <dbReference type="SMART" id="SM00331"/>
    </source>
</evidence>
<keyword evidence="1" id="KW-0378">Hydrolase</keyword>
<accession>A0A4Z1D9V5</accession>
<comment type="caution">
    <text evidence="5">The sequence shown here is derived from an EMBL/GenBank/DDBJ whole genome shotgun (WGS) entry which is preliminary data.</text>
</comment>
<evidence type="ECO:0000256" key="1">
    <source>
        <dbReference type="ARBA" id="ARBA00022801"/>
    </source>
</evidence>
<dbReference type="Proteomes" id="UP000298513">
    <property type="component" value="Unassembled WGS sequence"/>
</dbReference>
<sequence>MSVAHERCGRGQAGTTRRGSRAQSGGVDSSHSRAPDRGRGLDRAVLDALFADSPHPLYVLDGTLRLIGFNEAAGDFAVLPLGGALGQPLRRWAAGLHQEPVEAMLHEVLATGEPRRDVEVAGGATPDAPDRVLALSAFRLRDADGGPPGVALSVVDATERHRARVRLSVLREANARIGTSLDTVHTAQELADIGVPDLADTIVVDVLDAVLRGDVPPVESLGHDLLLRCAGFRSVRAANGHRSGEVGCVMEPGLTSRYKEVLTGGRPVLITEHDTVPAGCGEQEAAQADGADSRMAVPLAARGGVLGLARFYRGRGTAPFTEDDLRLATELTRHTALCLDNARLYTRERSVARILQLSLRPAHVPGHSAVATAHSYLPSSTSGDWFDIIPLSGARVGLVVGEPPTRGIRAAVTMGGLRAAIGALASLDLTPEELLERLHDLVGRLDAEESRHPDESPDSLRAGTSCLYAVYDPVAQRCTVASAGHPPPAVARPDEPVTFAQVPVGPALGRGAPRYRAGHFDVPAGTLMVLCNPVLLRDASADSGDQLARLNSALQPRDRPLPDICDALLHDLAPDHPADDGVLLVARTLALGADKVASWSLPNEPQAVSLARERTEERLRHWCLEDLAFTATLVVSELVTNAVRYSTGPIRLRLVRDQALIIEVTDDSSTAPQLRQAEDDDEHGRGLAITAQLTERWGTRREHRGKTIWAELPIHD</sequence>
<evidence type="ECO:0000313" key="6">
    <source>
        <dbReference type="Proteomes" id="UP000298513"/>
    </source>
</evidence>
<dbReference type="CDD" id="cd16936">
    <property type="entry name" value="HATPase_RsbW-like"/>
    <property type="match status" value="1"/>
</dbReference>
<dbReference type="SUPFAM" id="SSF55874">
    <property type="entry name" value="ATPase domain of HSP90 chaperone/DNA topoisomerase II/histidine kinase"/>
    <property type="match status" value="1"/>
</dbReference>
<dbReference type="InterPro" id="IPR035965">
    <property type="entry name" value="PAS-like_dom_sf"/>
</dbReference>
<dbReference type="InterPro" id="IPR003594">
    <property type="entry name" value="HATPase_dom"/>
</dbReference>
<dbReference type="InterPro" id="IPR003018">
    <property type="entry name" value="GAF"/>
</dbReference>
<protein>
    <submittedName>
        <fullName evidence="5">GAF domain-containing protein</fullName>
    </submittedName>
</protein>